<keyword evidence="3" id="KW-1185">Reference proteome</keyword>
<keyword evidence="1" id="KW-1133">Transmembrane helix</keyword>
<evidence type="ECO:0000313" key="2">
    <source>
        <dbReference type="EMBL" id="TCP52016.1"/>
    </source>
</evidence>
<name>A0A4V2STU8_9PSEU</name>
<dbReference type="EMBL" id="SLXQ01000006">
    <property type="protein sequence ID" value="TCP52016.1"/>
    <property type="molecule type" value="Genomic_DNA"/>
</dbReference>
<dbReference type="OrthoDB" id="5193553at2"/>
<feature type="transmembrane region" description="Helical" evidence="1">
    <location>
        <begin position="137"/>
        <end position="162"/>
    </location>
</feature>
<feature type="transmembrane region" description="Helical" evidence="1">
    <location>
        <begin position="74"/>
        <end position="94"/>
    </location>
</feature>
<sequence>MFRVLEIIGVLAPIVGIVVLLIYRRRAMTGVVWGIAGALMAAIASLVGFAGPRLSLFSGGTSSGEQLLRNMESWAMIRLGLLVISVGLLVVGALSGRRGEPAPTGWLALGIPLAIVGSALAFVHFDFGPDSEGATEIVGILVEIAEFALLGLGVLVLCVAVVSGRGQQDGRTEPGTALVNTAMRAKRLYDQYHARDRR</sequence>
<evidence type="ECO:0000313" key="3">
    <source>
        <dbReference type="Proteomes" id="UP000294911"/>
    </source>
</evidence>
<gene>
    <name evidence="2" type="ORF">EV191_106180</name>
</gene>
<dbReference type="AlphaFoldDB" id="A0A4V2STU8"/>
<keyword evidence="1" id="KW-0472">Membrane</keyword>
<dbReference type="RefSeq" id="WP_132877868.1">
    <property type="nucleotide sequence ID" value="NZ_SLXQ01000006.1"/>
</dbReference>
<proteinExistence type="predicted"/>
<organism evidence="2 3">
    <name type="scientific">Tamaricihabitans halophyticus</name>
    <dbReference type="NCBI Taxonomy" id="1262583"/>
    <lineage>
        <taxon>Bacteria</taxon>
        <taxon>Bacillati</taxon>
        <taxon>Actinomycetota</taxon>
        <taxon>Actinomycetes</taxon>
        <taxon>Pseudonocardiales</taxon>
        <taxon>Pseudonocardiaceae</taxon>
        <taxon>Tamaricihabitans</taxon>
    </lineage>
</organism>
<accession>A0A4V2STU8</accession>
<protein>
    <submittedName>
        <fullName evidence="2">Uncharacterized protein</fullName>
    </submittedName>
</protein>
<reference evidence="2 3" key="1">
    <citation type="submission" date="2019-03" db="EMBL/GenBank/DDBJ databases">
        <title>Genomic Encyclopedia of Type Strains, Phase IV (KMG-IV): sequencing the most valuable type-strain genomes for metagenomic binning, comparative biology and taxonomic classification.</title>
        <authorList>
            <person name="Goeker M."/>
        </authorList>
    </citation>
    <scope>NUCLEOTIDE SEQUENCE [LARGE SCALE GENOMIC DNA]</scope>
    <source>
        <strain evidence="2 3">DSM 45765</strain>
    </source>
</reference>
<feature type="transmembrane region" description="Helical" evidence="1">
    <location>
        <begin position="6"/>
        <end position="23"/>
    </location>
</feature>
<comment type="caution">
    <text evidence="2">The sequence shown here is derived from an EMBL/GenBank/DDBJ whole genome shotgun (WGS) entry which is preliminary data.</text>
</comment>
<keyword evidence="1" id="KW-0812">Transmembrane</keyword>
<feature type="transmembrane region" description="Helical" evidence="1">
    <location>
        <begin position="106"/>
        <end position="125"/>
    </location>
</feature>
<feature type="transmembrane region" description="Helical" evidence="1">
    <location>
        <begin position="30"/>
        <end position="54"/>
    </location>
</feature>
<evidence type="ECO:0000256" key="1">
    <source>
        <dbReference type="SAM" id="Phobius"/>
    </source>
</evidence>
<dbReference type="Proteomes" id="UP000294911">
    <property type="component" value="Unassembled WGS sequence"/>
</dbReference>